<dbReference type="AlphaFoldDB" id="B4NNN0"/>
<gene>
    <name evidence="5" type="primary">Dwil\GK18474</name>
    <name evidence="5" type="ORF">Dwil_GK18474</name>
</gene>
<reference evidence="5 6" key="1">
    <citation type="journal article" date="2007" name="Nature">
        <title>Evolution of genes and genomes on the Drosophila phylogeny.</title>
        <authorList>
            <consortium name="Drosophila 12 Genomes Consortium"/>
            <person name="Clark A.G."/>
            <person name="Eisen M.B."/>
            <person name="Smith D.R."/>
            <person name="Bergman C.M."/>
            <person name="Oliver B."/>
            <person name="Markow T.A."/>
            <person name="Kaufman T.C."/>
            <person name="Kellis M."/>
            <person name="Gelbart W."/>
            <person name="Iyer V.N."/>
            <person name="Pollard D.A."/>
            <person name="Sackton T.B."/>
            <person name="Larracuente A.M."/>
            <person name="Singh N.D."/>
            <person name="Abad J.P."/>
            <person name="Abt D.N."/>
            <person name="Adryan B."/>
            <person name="Aguade M."/>
            <person name="Akashi H."/>
            <person name="Anderson W.W."/>
            <person name="Aquadro C.F."/>
            <person name="Ardell D.H."/>
            <person name="Arguello R."/>
            <person name="Artieri C.G."/>
            <person name="Barbash D.A."/>
            <person name="Barker D."/>
            <person name="Barsanti P."/>
            <person name="Batterham P."/>
            <person name="Batzoglou S."/>
            <person name="Begun D."/>
            <person name="Bhutkar A."/>
            <person name="Blanco E."/>
            <person name="Bosak S.A."/>
            <person name="Bradley R.K."/>
            <person name="Brand A.D."/>
            <person name="Brent M.R."/>
            <person name="Brooks A.N."/>
            <person name="Brown R.H."/>
            <person name="Butlin R.K."/>
            <person name="Caggese C."/>
            <person name="Calvi B.R."/>
            <person name="Bernardo de Carvalho A."/>
            <person name="Caspi A."/>
            <person name="Castrezana S."/>
            <person name="Celniker S.E."/>
            <person name="Chang J.L."/>
            <person name="Chapple C."/>
            <person name="Chatterji S."/>
            <person name="Chinwalla A."/>
            <person name="Civetta A."/>
            <person name="Clifton S.W."/>
            <person name="Comeron J.M."/>
            <person name="Costello J.C."/>
            <person name="Coyne J.A."/>
            <person name="Daub J."/>
            <person name="David R.G."/>
            <person name="Delcher A.L."/>
            <person name="Delehaunty K."/>
            <person name="Do C.B."/>
            <person name="Ebling H."/>
            <person name="Edwards K."/>
            <person name="Eickbush T."/>
            <person name="Evans J.D."/>
            <person name="Filipski A."/>
            <person name="Findeiss S."/>
            <person name="Freyhult E."/>
            <person name="Fulton L."/>
            <person name="Fulton R."/>
            <person name="Garcia A.C."/>
            <person name="Gardiner A."/>
            <person name="Garfield D.A."/>
            <person name="Garvin B.E."/>
            <person name="Gibson G."/>
            <person name="Gilbert D."/>
            <person name="Gnerre S."/>
            <person name="Godfrey J."/>
            <person name="Good R."/>
            <person name="Gotea V."/>
            <person name="Gravely B."/>
            <person name="Greenberg A.J."/>
            <person name="Griffiths-Jones S."/>
            <person name="Gross S."/>
            <person name="Guigo R."/>
            <person name="Gustafson E.A."/>
            <person name="Haerty W."/>
            <person name="Hahn M.W."/>
            <person name="Halligan D.L."/>
            <person name="Halpern A.L."/>
            <person name="Halter G.M."/>
            <person name="Han M.V."/>
            <person name="Heger A."/>
            <person name="Hillier L."/>
            <person name="Hinrichs A.S."/>
            <person name="Holmes I."/>
            <person name="Hoskins R.A."/>
            <person name="Hubisz M.J."/>
            <person name="Hultmark D."/>
            <person name="Huntley M.A."/>
            <person name="Jaffe D.B."/>
            <person name="Jagadeeshan S."/>
            <person name="Jeck W.R."/>
            <person name="Johnson J."/>
            <person name="Jones C.D."/>
            <person name="Jordan W.C."/>
            <person name="Karpen G.H."/>
            <person name="Kataoka E."/>
            <person name="Keightley P.D."/>
            <person name="Kheradpour P."/>
            <person name="Kirkness E.F."/>
            <person name="Koerich L.B."/>
            <person name="Kristiansen K."/>
            <person name="Kudrna D."/>
            <person name="Kulathinal R.J."/>
            <person name="Kumar S."/>
            <person name="Kwok R."/>
            <person name="Lander E."/>
            <person name="Langley C.H."/>
            <person name="Lapoint R."/>
            <person name="Lazzaro B.P."/>
            <person name="Lee S.J."/>
            <person name="Levesque L."/>
            <person name="Li R."/>
            <person name="Lin C.F."/>
            <person name="Lin M.F."/>
            <person name="Lindblad-Toh K."/>
            <person name="Llopart A."/>
            <person name="Long M."/>
            <person name="Low L."/>
            <person name="Lozovsky E."/>
            <person name="Lu J."/>
            <person name="Luo M."/>
            <person name="Machado C.A."/>
            <person name="Makalowski W."/>
            <person name="Marzo M."/>
            <person name="Matsuda M."/>
            <person name="Matzkin L."/>
            <person name="McAllister B."/>
            <person name="McBride C.S."/>
            <person name="McKernan B."/>
            <person name="McKernan K."/>
            <person name="Mendez-Lago M."/>
            <person name="Minx P."/>
            <person name="Mollenhauer M.U."/>
            <person name="Montooth K."/>
            <person name="Mount S.M."/>
            <person name="Mu X."/>
            <person name="Myers E."/>
            <person name="Negre B."/>
            <person name="Newfeld S."/>
            <person name="Nielsen R."/>
            <person name="Noor M.A."/>
            <person name="O'Grady P."/>
            <person name="Pachter L."/>
            <person name="Papaceit M."/>
            <person name="Parisi M.J."/>
            <person name="Parisi M."/>
            <person name="Parts L."/>
            <person name="Pedersen J.S."/>
            <person name="Pesole G."/>
            <person name="Phillippy A.M."/>
            <person name="Ponting C.P."/>
            <person name="Pop M."/>
            <person name="Porcelli D."/>
            <person name="Powell J.R."/>
            <person name="Prohaska S."/>
            <person name="Pruitt K."/>
            <person name="Puig M."/>
            <person name="Quesneville H."/>
            <person name="Ram K.R."/>
            <person name="Rand D."/>
            <person name="Rasmussen M.D."/>
            <person name="Reed L.K."/>
            <person name="Reenan R."/>
            <person name="Reily A."/>
            <person name="Remington K.A."/>
            <person name="Rieger T.T."/>
            <person name="Ritchie M.G."/>
            <person name="Robin C."/>
            <person name="Rogers Y.H."/>
            <person name="Rohde C."/>
            <person name="Rozas J."/>
            <person name="Rubenfield M.J."/>
            <person name="Ruiz A."/>
            <person name="Russo S."/>
            <person name="Salzberg S.L."/>
            <person name="Sanchez-Gracia A."/>
            <person name="Saranga D.J."/>
            <person name="Sato H."/>
            <person name="Schaeffer S.W."/>
            <person name="Schatz M.C."/>
            <person name="Schlenke T."/>
            <person name="Schwartz R."/>
            <person name="Segarra C."/>
            <person name="Singh R.S."/>
            <person name="Sirot L."/>
            <person name="Sirota M."/>
            <person name="Sisneros N.B."/>
            <person name="Smith C.D."/>
            <person name="Smith T.F."/>
            <person name="Spieth J."/>
            <person name="Stage D.E."/>
            <person name="Stark A."/>
            <person name="Stephan W."/>
            <person name="Strausberg R.L."/>
            <person name="Strempel S."/>
            <person name="Sturgill D."/>
            <person name="Sutton G."/>
            <person name="Sutton G.G."/>
            <person name="Tao W."/>
            <person name="Teichmann S."/>
            <person name="Tobari Y.N."/>
            <person name="Tomimura Y."/>
            <person name="Tsolas J.M."/>
            <person name="Valente V.L."/>
            <person name="Venter E."/>
            <person name="Venter J.C."/>
            <person name="Vicario S."/>
            <person name="Vieira F.G."/>
            <person name="Vilella A.J."/>
            <person name="Villasante A."/>
            <person name="Walenz B."/>
            <person name="Wang J."/>
            <person name="Wasserman M."/>
            <person name="Watts T."/>
            <person name="Wilson D."/>
            <person name="Wilson R.K."/>
            <person name="Wing R.A."/>
            <person name="Wolfner M.F."/>
            <person name="Wong A."/>
            <person name="Wong G.K."/>
            <person name="Wu C.I."/>
            <person name="Wu G."/>
            <person name="Yamamoto D."/>
            <person name="Yang H.P."/>
            <person name="Yang S.P."/>
            <person name="Yorke J.A."/>
            <person name="Yoshida K."/>
            <person name="Zdobnov E."/>
            <person name="Zhang P."/>
            <person name="Zhang Y."/>
            <person name="Zimin A.V."/>
            <person name="Baldwin J."/>
            <person name="Abdouelleil A."/>
            <person name="Abdulkadir J."/>
            <person name="Abebe A."/>
            <person name="Abera B."/>
            <person name="Abreu J."/>
            <person name="Acer S.C."/>
            <person name="Aftuck L."/>
            <person name="Alexander A."/>
            <person name="An P."/>
            <person name="Anderson E."/>
            <person name="Anderson S."/>
            <person name="Arachi H."/>
            <person name="Azer M."/>
            <person name="Bachantsang P."/>
            <person name="Barry A."/>
            <person name="Bayul T."/>
            <person name="Berlin A."/>
            <person name="Bessette D."/>
            <person name="Bloom T."/>
            <person name="Blye J."/>
            <person name="Boguslavskiy L."/>
            <person name="Bonnet C."/>
            <person name="Boukhgalter B."/>
            <person name="Bourzgui I."/>
            <person name="Brown A."/>
            <person name="Cahill P."/>
            <person name="Channer S."/>
            <person name="Cheshatsang Y."/>
            <person name="Chuda L."/>
            <person name="Citroen M."/>
            <person name="Collymore A."/>
            <person name="Cooke P."/>
            <person name="Costello M."/>
            <person name="D'Aco K."/>
            <person name="Daza R."/>
            <person name="De Haan G."/>
            <person name="DeGray S."/>
            <person name="DeMaso C."/>
            <person name="Dhargay N."/>
            <person name="Dooley K."/>
            <person name="Dooley E."/>
            <person name="Doricent M."/>
            <person name="Dorje P."/>
            <person name="Dorjee K."/>
            <person name="Dupes A."/>
            <person name="Elong R."/>
            <person name="Falk J."/>
            <person name="Farina A."/>
            <person name="Faro S."/>
            <person name="Ferguson D."/>
            <person name="Fisher S."/>
            <person name="Foley C.D."/>
            <person name="Franke A."/>
            <person name="Friedrich D."/>
            <person name="Gadbois L."/>
            <person name="Gearin G."/>
            <person name="Gearin C.R."/>
            <person name="Giannoukos G."/>
            <person name="Goode T."/>
            <person name="Graham J."/>
            <person name="Grandbois E."/>
            <person name="Grewal S."/>
            <person name="Gyaltsen K."/>
            <person name="Hafez N."/>
            <person name="Hagos B."/>
            <person name="Hall J."/>
            <person name="Henson C."/>
            <person name="Hollinger A."/>
            <person name="Honan T."/>
            <person name="Huard M.D."/>
            <person name="Hughes L."/>
            <person name="Hurhula B."/>
            <person name="Husby M.E."/>
            <person name="Kamat A."/>
            <person name="Kanga B."/>
            <person name="Kashin S."/>
            <person name="Khazanovich D."/>
            <person name="Kisner P."/>
            <person name="Lance K."/>
            <person name="Lara M."/>
            <person name="Lee W."/>
            <person name="Lennon N."/>
            <person name="Letendre F."/>
            <person name="LeVine R."/>
            <person name="Lipovsky A."/>
            <person name="Liu X."/>
            <person name="Liu J."/>
            <person name="Liu S."/>
            <person name="Lokyitsang T."/>
            <person name="Lokyitsang Y."/>
            <person name="Lubonja R."/>
            <person name="Lui A."/>
            <person name="MacDonald P."/>
            <person name="Magnisalis V."/>
            <person name="Maru K."/>
            <person name="Matthews C."/>
            <person name="McCusker W."/>
            <person name="McDonough S."/>
            <person name="Mehta T."/>
            <person name="Meldrim J."/>
            <person name="Meneus L."/>
            <person name="Mihai O."/>
            <person name="Mihalev A."/>
            <person name="Mihova T."/>
            <person name="Mittelman R."/>
            <person name="Mlenga V."/>
            <person name="Montmayeur A."/>
            <person name="Mulrain L."/>
            <person name="Navidi A."/>
            <person name="Naylor J."/>
            <person name="Negash T."/>
            <person name="Nguyen T."/>
            <person name="Nguyen N."/>
            <person name="Nicol R."/>
            <person name="Norbu C."/>
            <person name="Norbu N."/>
            <person name="Novod N."/>
            <person name="O'Neill B."/>
            <person name="Osman S."/>
            <person name="Markiewicz E."/>
            <person name="Oyono O.L."/>
            <person name="Patti C."/>
            <person name="Phunkhang P."/>
            <person name="Pierre F."/>
            <person name="Priest M."/>
            <person name="Raghuraman S."/>
            <person name="Rege F."/>
            <person name="Reyes R."/>
            <person name="Rise C."/>
            <person name="Rogov P."/>
            <person name="Ross K."/>
            <person name="Ryan E."/>
            <person name="Settipalli S."/>
            <person name="Shea T."/>
            <person name="Sherpa N."/>
            <person name="Shi L."/>
            <person name="Shih D."/>
            <person name="Sparrow T."/>
            <person name="Spaulding J."/>
            <person name="Stalker J."/>
            <person name="Stange-Thomann N."/>
            <person name="Stavropoulos S."/>
            <person name="Stone C."/>
            <person name="Strader C."/>
            <person name="Tesfaye S."/>
            <person name="Thomson T."/>
            <person name="Thoulutsang Y."/>
            <person name="Thoulutsang D."/>
            <person name="Topham K."/>
            <person name="Topping I."/>
            <person name="Tsamla T."/>
            <person name="Vassiliev H."/>
            <person name="Vo A."/>
            <person name="Wangchuk T."/>
            <person name="Wangdi T."/>
            <person name="Weiand M."/>
            <person name="Wilkinson J."/>
            <person name="Wilson A."/>
            <person name="Yadav S."/>
            <person name="Young G."/>
            <person name="Yu Q."/>
            <person name="Zembek L."/>
            <person name="Zhong D."/>
            <person name="Zimmer A."/>
            <person name="Zwirko Z."/>
            <person name="Jaffe D.B."/>
            <person name="Alvarez P."/>
            <person name="Brockman W."/>
            <person name="Butler J."/>
            <person name="Chin C."/>
            <person name="Gnerre S."/>
            <person name="Grabherr M."/>
            <person name="Kleber M."/>
            <person name="Mauceli E."/>
            <person name="MacCallum I."/>
        </authorList>
    </citation>
    <scope>NUCLEOTIDE SEQUENCE [LARGE SCALE GENOMIC DNA]</scope>
    <source>
        <strain evidence="6">Tucson 14030-0811.24</strain>
    </source>
</reference>
<evidence type="ECO:0000256" key="2">
    <source>
        <dbReference type="ARBA" id="ARBA00022475"/>
    </source>
</evidence>
<feature type="domain" description="Cation-transporting P-type ATPase C-terminal" evidence="4">
    <location>
        <begin position="5"/>
        <end position="135"/>
    </location>
</feature>
<dbReference type="InParanoid" id="B4NNN0"/>
<keyword evidence="6" id="KW-1185">Reference proteome</keyword>
<evidence type="ECO:0000313" key="5">
    <source>
        <dbReference type="EMBL" id="EDW85969.2"/>
    </source>
</evidence>
<comment type="subcellular location">
    <subcellularLocation>
        <location evidence="1">Cell membrane</location>
        <topology evidence="1">Multi-pass membrane protein</topology>
    </subcellularLocation>
</comment>
<evidence type="ECO:0000256" key="3">
    <source>
        <dbReference type="SAM" id="Phobius"/>
    </source>
</evidence>
<dbReference type="PANTHER" id="PTHR43294">
    <property type="entry name" value="SODIUM/POTASSIUM-TRANSPORTING ATPASE SUBUNIT ALPHA"/>
    <property type="match status" value="1"/>
</dbReference>
<keyword evidence="3" id="KW-0812">Transmembrane</keyword>
<dbReference type="Pfam" id="PF00689">
    <property type="entry name" value="Cation_ATPase_C"/>
    <property type="match status" value="1"/>
</dbReference>
<keyword evidence="2" id="KW-1003">Cell membrane</keyword>
<dbReference type="HOGENOM" id="CLU_2426457_0_0_1"/>
<dbReference type="Proteomes" id="UP000007798">
    <property type="component" value="Unassembled WGS sequence"/>
</dbReference>
<evidence type="ECO:0000259" key="4">
    <source>
        <dbReference type="Pfam" id="PF00689"/>
    </source>
</evidence>
<feature type="non-terminal residue" evidence="5">
    <location>
        <position position="136"/>
    </location>
</feature>
<dbReference type="GO" id="GO:0030007">
    <property type="term" value="P:intracellular potassium ion homeostasis"/>
    <property type="evidence" value="ECO:0007669"/>
    <property type="project" value="TreeGrafter"/>
</dbReference>
<accession>B4NNN0</accession>
<protein>
    <recommendedName>
        <fullName evidence="4">Cation-transporting P-type ATPase C-terminal domain-containing protein</fullName>
    </recommendedName>
</protein>
<dbReference type="GO" id="GO:1902600">
    <property type="term" value="P:proton transmembrane transport"/>
    <property type="evidence" value="ECO:0007669"/>
    <property type="project" value="TreeGrafter"/>
</dbReference>
<dbReference type="GO" id="GO:0005886">
    <property type="term" value="C:plasma membrane"/>
    <property type="evidence" value="ECO:0007669"/>
    <property type="project" value="UniProtKB-SubCell"/>
</dbReference>
<dbReference type="eggNOG" id="KOG0203">
    <property type="taxonomic scope" value="Eukaryota"/>
</dbReference>
<dbReference type="OrthoDB" id="3352408at2759"/>
<feature type="non-terminal residue" evidence="5">
    <location>
        <position position="1"/>
    </location>
</feature>
<organism evidence="5 6">
    <name type="scientific">Drosophila willistoni</name>
    <name type="common">Fruit fly</name>
    <dbReference type="NCBI Taxonomy" id="7260"/>
    <lineage>
        <taxon>Eukaryota</taxon>
        <taxon>Metazoa</taxon>
        <taxon>Ecdysozoa</taxon>
        <taxon>Arthropoda</taxon>
        <taxon>Hexapoda</taxon>
        <taxon>Insecta</taxon>
        <taxon>Pterygota</taxon>
        <taxon>Neoptera</taxon>
        <taxon>Endopterygota</taxon>
        <taxon>Diptera</taxon>
        <taxon>Brachycera</taxon>
        <taxon>Muscomorpha</taxon>
        <taxon>Ephydroidea</taxon>
        <taxon>Drosophilidae</taxon>
        <taxon>Drosophila</taxon>
        <taxon>Sophophora</taxon>
    </lineage>
</organism>
<dbReference type="InterPro" id="IPR006068">
    <property type="entry name" value="ATPase_P-typ_cation-transptr_C"/>
</dbReference>
<dbReference type="InterPro" id="IPR050510">
    <property type="entry name" value="Cation_transp_ATPase_P-type"/>
</dbReference>
<evidence type="ECO:0000256" key="1">
    <source>
        <dbReference type="ARBA" id="ARBA00004651"/>
    </source>
</evidence>
<dbReference type="PANTHER" id="PTHR43294:SF13">
    <property type="entry name" value="SODIUM_POTASSIUM-TRANSPORTING ATPASE SUBUNIT ALPHA"/>
    <property type="match status" value="1"/>
</dbReference>
<dbReference type="GO" id="GO:0036376">
    <property type="term" value="P:sodium ion export across plasma membrane"/>
    <property type="evidence" value="ECO:0007669"/>
    <property type="project" value="TreeGrafter"/>
</dbReference>
<evidence type="ECO:0000313" key="6">
    <source>
        <dbReference type="Proteomes" id="UP000007798"/>
    </source>
</evidence>
<dbReference type="STRING" id="7260.B4NNN0"/>
<sequence length="136" mass="15910">LILMAYLQIGVIQTVACYFTFFAIMCEYGFPPSRLKGIREDWDSKNVDDLVDGYGQEWTYRERKELEYRASTGYFVSIVVTQWADLIICKTRRNSIIQQGMGNWVLNFALFFETIVALILCYMPGMKKGLRMYPVR</sequence>
<proteinExistence type="predicted"/>
<dbReference type="PRINTS" id="PR00121">
    <property type="entry name" value="NAKATPASE"/>
</dbReference>
<feature type="transmembrane region" description="Helical" evidence="3">
    <location>
        <begin position="6"/>
        <end position="30"/>
    </location>
</feature>
<dbReference type="SUPFAM" id="SSF81665">
    <property type="entry name" value="Calcium ATPase, transmembrane domain M"/>
    <property type="match status" value="1"/>
</dbReference>
<dbReference type="FunFam" id="1.20.1110.10:FF:000095">
    <property type="entry name" value="Sodium/potassium-transporting ATPase subunit alpha-1"/>
    <property type="match status" value="1"/>
</dbReference>
<keyword evidence="3" id="KW-1133">Transmembrane helix</keyword>
<keyword evidence="3" id="KW-0472">Membrane</keyword>
<feature type="transmembrane region" description="Helical" evidence="3">
    <location>
        <begin position="104"/>
        <end position="123"/>
    </location>
</feature>
<dbReference type="EMBL" id="CH964283">
    <property type="protein sequence ID" value="EDW85969.2"/>
    <property type="molecule type" value="Genomic_DNA"/>
</dbReference>
<dbReference type="GO" id="GO:0006883">
    <property type="term" value="P:intracellular sodium ion homeostasis"/>
    <property type="evidence" value="ECO:0007669"/>
    <property type="project" value="TreeGrafter"/>
</dbReference>
<name>B4NNN0_DROWI</name>
<dbReference type="Gene3D" id="1.20.1110.10">
    <property type="entry name" value="Calcium-transporting ATPase, transmembrane domain"/>
    <property type="match status" value="1"/>
</dbReference>
<dbReference type="InterPro" id="IPR023298">
    <property type="entry name" value="ATPase_P-typ_TM_dom_sf"/>
</dbReference>
<dbReference type="GO" id="GO:1990573">
    <property type="term" value="P:potassium ion import across plasma membrane"/>
    <property type="evidence" value="ECO:0007669"/>
    <property type="project" value="TreeGrafter"/>
</dbReference>
<dbReference type="GO" id="GO:0005391">
    <property type="term" value="F:P-type sodium:potassium-exchanging transporter activity"/>
    <property type="evidence" value="ECO:0007669"/>
    <property type="project" value="TreeGrafter"/>
</dbReference>